<comment type="catalytic activity">
    <reaction evidence="5">
        <text>3-deoxy-alpha-D-manno-oct-2-ulosonate + CTP = CMP-3-deoxy-beta-D-manno-octulosonate + diphosphate</text>
        <dbReference type="Rhea" id="RHEA:23448"/>
        <dbReference type="ChEBI" id="CHEBI:33019"/>
        <dbReference type="ChEBI" id="CHEBI:37563"/>
        <dbReference type="ChEBI" id="CHEBI:85986"/>
        <dbReference type="ChEBI" id="CHEBI:85987"/>
        <dbReference type="EC" id="2.7.7.38"/>
    </reaction>
</comment>
<dbReference type="AlphaFoldDB" id="A0A0F6TQC2"/>
<organism evidence="6 7">
    <name type="scientific">Kangiella geojedonensis</name>
    <dbReference type="NCBI Taxonomy" id="914150"/>
    <lineage>
        <taxon>Bacteria</taxon>
        <taxon>Pseudomonadati</taxon>
        <taxon>Pseudomonadota</taxon>
        <taxon>Gammaproteobacteria</taxon>
        <taxon>Kangiellales</taxon>
        <taxon>Kangiellaceae</taxon>
        <taxon>Kangiella</taxon>
    </lineage>
</organism>
<dbReference type="NCBIfam" id="NF003952">
    <property type="entry name" value="PRK05450.1-5"/>
    <property type="match status" value="1"/>
</dbReference>
<name>A0A0F6TQC2_9GAMM</name>
<dbReference type="GO" id="GO:0005829">
    <property type="term" value="C:cytosol"/>
    <property type="evidence" value="ECO:0007669"/>
    <property type="project" value="TreeGrafter"/>
</dbReference>
<dbReference type="PANTHER" id="PTHR42866">
    <property type="entry name" value="3-DEOXY-MANNO-OCTULOSONATE CYTIDYLYLTRANSFERASE"/>
    <property type="match status" value="1"/>
</dbReference>
<keyword evidence="3 5" id="KW-0548">Nucleotidyltransferase</keyword>
<evidence type="ECO:0000256" key="2">
    <source>
        <dbReference type="ARBA" id="ARBA00022679"/>
    </source>
</evidence>
<keyword evidence="2 5" id="KW-0808">Transferase</keyword>
<evidence type="ECO:0000313" key="6">
    <source>
        <dbReference type="EMBL" id="AKE52062.1"/>
    </source>
</evidence>
<evidence type="ECO:0000256" key="3">
    <source>
        <dbReference type="ARBA" id="ARBA00022695"/>
    </source>
</evidence>
<dbReference type="GO" id="GO:0016020">
    <property type="term" value="C:membrane"/>
    <property type="evidence" value="ECO:0007669"/>
    <property type="project" value="UniProtKB-SubCell"/>
</dbReference>
<evidence type="ECO:0000256" key="1">
    <source>
        <dbReference type="ARBA" id="ARBA00004370"/>
    </source>
</evidence>
<comment type="similarity">
    <text evidence="5">Belongs to the KdsB family.</text>
</comment>
<keyword evidence="4 5" id="KW-0448">Lipopolysaccharide biosynthesis</keyword>
<dbReference type="InterPro" id="IPR029044">
    <property type="entry name" value="Nucleotide-diphossugar_trans"/>
</dbReference>
<reference evidence="6 7" key="1">
    <citation type="submission" date="2015-02" db="EMBL/GenBank/DDBJ databases">
        <title>Complete genome sequence of Kangiella geojedonensis strain YCS-5T.</title>
        <authorList>
            <person name="Kim K.M."/>
        </authorList>
    </citation>
    <scope>NUCLEOTIDE SEQUENCE [LARGE SCALE GENOMIC DNA]</scope>
    <source>
        <strain evidence="6 7">YCS-5</strain>
    </source>
</reference>
<dbReference type="Proteomes" id="UP000034071">
    <property type="component" value="Chromosome"/>
</dbReference>
<gene>
    <name evidence="5" type="primary">kdsB</name>
    <name evidence="6" type="ORF">TQ33_1102</name>
</gene>
<dbReference type="KEGG" id="kge:TQ33_1102"/>
<evidence type="ECO:0000313" key="7">
    <source>
        <dbReference type="Proteomes" id="UP000034071"/>
    </source>
</evidence>
<dbReference type="NCBIfam" id="NF003950">
    <property type="entry name" value="PRK05450.1-3"/>
    <property type="match status" value="1"/>
</dbReference>
<dbReference type="EC" id="2.7.7.38" evidence="5"/>
<comment type="function">
    <text evidence="5">Activates KDO (a required 8-carbon sugar) for incorporation into bacterial lipopolysaccharide in Gram-negative bacteria.</text>
</comment>
<dbReference type="InterPro" id="IPR004528">
    <property type="entry name" value="KdsB"/>
</dbReference>
<dbReference type="CDD" id="cd02517">
    <property type="entry name" value="CMP-KDO-Synthetase"/>
    <property type="match status" value="1"/>
</dbReference>
<dbReference type="InterPro" id="IPR003329">
    <property type="entry name" value="Cytidylyl_trans"/>
</dbReference>
<dbReference type="STRING" id="914150.TQ33_1102"/>
<dbReference type="SUPFAM" id="SSF53448">
    <property type="entry name" value="Nucleotide-diphospho-sugar transferases"/>
    <property type="match status" value="1"/>
</dbReference>
<dbReference type="FunFam" id="3.90.550.10:FF:000011">
    <property type="entry name" value="3-deoxy-manno-octulosonate cytidylyltransferase"/>
    <property type="match status" value="1"/>
</dbReference>
<dbReference type="NCBIfam" id="TIGR00466">
    <property type="entry name" value="kdsB"/>
    <property type="match status" value="1"/>
</dbReference>
<dbReference type="Pfam" id="PF02348">
    <property type="entry name" value="CTP_transf_3"/>
    <property type="match status" value="1"/>
</dbReference>
<protein>
    <recommendedName>
        <fullName evidence="5">3-deoxy-manno-octulosonate cytidylyltransferase</fullName>
        <ecNumber evidence="5">2.7.7.38</ecNumber>
    </recommendedName>
    <alternativeName>
        <fullName evidence="5">CMP-2-keto-3-deoxyoctulosonic acid synthase</fullName>
        <shortName evidence="5">CKS</shortName>
        <shortName evidence="5">CMP-KDO synthase</shortName>
    </alternativeName>
</protein>
<dbReference type="GO" id="GO:0009103">
    <property type="term" value="P:lipopolysaccharide biosynthetic process"/>
    <property type="evidence" value="ECO:0007669"/>
    <property type="project" value="UniProtKB-UniRule"/>
</dbReference>
<dbReference type="GO" id="GO:0008690">
    <property type="term" value="F:3-deoxy-manno-octulosonate cytidylyltransferase activity"/>
    <property type="evidence" value="ECO:0007669"/>
    <property type="project" value="UniProtKB-UniRule"/>
</dbReference>
<proteinExistence type="inferred from homology"/>
<dbReference type="EMBL" id="CP010975">
    <property type="protein sequence ID" value="AKE52062.1"/>
    <property type="molecule type" value="Genomic_DNA"/>
</dbReference>
<dbReference type="HAMAP" id="MF_00057">
    <property type="entry name" value="KdsB"/>
    <property type="match status" value="1"/>
</dbReference>
<keyword evidence="7" id="KW-1185">Reference proteome</keyword>
<dbReference type="Gene3D" id="3.90.550.10">
    <property type="entry name" value="Spore Coat Polysaccharide Biosynthesis Protein SpsA, Chain A"/>
    <property type="match status" value="1"/>
</dbReference>
<keyword evidence="5" id="KW-0963">Cytoplasm</keyword>
<dbReference type="GO" id="GO:0033468">
    <property type="term" value="P:CMP-keto-3-deoxy-D-manno-octulosonic acid biosynthetic process"/>
    <property type="evidence" value="ECO:0007669"/>
    <property type="project" value="UniProtKB-UniRule"/>
</dbReference>
<sequence>MSVVDTVNFVVVIPARYASTRLPGKPLAMIGDKPMIQHVYERAMLSGASKVVIATDDQRIEQAVNEFGGDVCMTREDHVSGSDRLAEVCESLGFADSDIVVNVQGDEPFISPENISQVALNLAEHADCVMSTLSTPILDDEEVFNSNVVKVVSSVEGKALYFSRAPIPWQRGRFEEKQVARSELCQRHIGIYGYRAGFLAQYVKLSPAAIEKLESLEQLRVLANGYHIHVEEAQEVPGLGVDTEEDLDAANLYYRQHQL</sequence>
<comment type="pathway">
    <text evidence="5">Nucleotide-sugar biosynthesis; CMP-3-deoxy-D-manno-octulosonate biosynthesis; CMP-3-deoxy-D-manno-octulosonate from 3-deoxy-D-manno-octulosonate and CTP: step 1/1.</text>
</comment>
<dbReference type="PATRIC" id="fig|914150.5.peg.1118"/>
<evidence type="ECO:0000256" key="4">
    <source>
        <dbReference type="ARBA" id="ARBA00022985"/>
    </source>
</evidence>
<dbReference type="HOGENOM" id="CLU_065038_1_0_6"/>
<evidence type="ECO:0000256" key="5">
    <source>
        <dbReference type="HAMAP-Rule" id="MF_00057"/>
    </source>
</evidence>
<dbReference type="NCBIfam" id="NF009905">
    <property type="entry name" value="PRK13368.1"/>
    <property type="match status" value="1"/>
</dbReference>
<dbReference type="RefSeq" id="WP_046561176.1">
    <property type="nucleotide sequence ID" value="NZ_CP010975.1"/>
</dbReference>
<dbReference type="PANTHER" id="PTHR42866:SF2">
    <property type="entry name" value="3-DEOXY-MANNO-OCTULOSONATE CYTIDYLYLTRANSFERASE, MITOCHONDRIAL"/>
    <property type="match status" value="1"/>
</dbReference>
<accession>A0A0F6TQC2</accession>
<dbReference type="OrthoDB" id="9815559at2"/>
<comment type="subcellular location">
    <subcellularLocation>
        <location evidence="5">Cytoplasm</location>
    </subcellularLocation>
    <subcellularLocation>
        <location evidence="1">Membrane</location>
    </subcellularLocation>
</comment>
<dbReference type="UniPathway" id="UPA00358">
    <property type="reaction ID" value="UER00476"/>
</dbReference>